<keyword evidence="5" id="KW-0472">Membrane</keyword>
<dbReference type="EMBL" id="CADCVB010000147">
    <property type="protein sequence ID" value="CAA9438058.1"/>
    <property type="molecule type" value="Genomic_DNA"/>
</dbReference>
<keyword evidence="5" id="KW-0812">Transmembrane</keyword>
<feature type="repeat" description="TPR" evidence="3">
    <location>
        <begin position="157"/>
        <end position="190"/>
    </location>
</feature>
<dbReference type="PANTHER" id="PTHR45586">
    <property type="entry name" value="TPR REPEAT-CONTAINING PROTEIN PA4667"/>
    <property type="match status" value="1"/>
</dbReference>
<evidence type="ECO:0000313" key="6">
    <source>
        <dbReference type="EMBL" id="CAA9438058.1"/>
    </source>
</evidence>
<dbReference type="PROSITE" id="PS50005">
    <property type="entry name" value="TPR"/>
    <property type="match status" value="2"/>
</dbReference>
<protein>
    <submittedName>
        <fullName evidence="6">Uncharacterized protein</fullName>
    </submittedName>
</protein>
<dbReference type="Pfam" id="PF13432">
    <property type="entry name" value="TPR_16"/>
    <property type="match status" value="1"/>
</dbReference>
<organism evidence="6">
    <name type="scientific">uncultured Rubrobacteraceae bacterium</name>
    <dbReference type="NCBI Taxonomy" id="349277"/>
    <lineage>
        <taxon>Bacteria</taxon>
        <taxon>Bacillati</taxon>
        <taxon>Actinomycetota</taxon>
        <taxon>Rubrobacteria</taxon>
        <taxon>Rubrobacterales</taxon>
        <taxon>Rubrobacteraceae</taxon>
        <taxon>environmental samples</taxon>
    </lineage>
</organism>
<accession>A0A6J4QA69</accession>
<gene>
    <name evidence="6" type="ORF">AVDCRST_MAG78-2187</name>
</gene>
<evidence type="ECO:0000256" key="5">
    <source>
        <dbReference type="SAM" id="Phobius"/>
    </source>
</evidence>
<dbReference type="AlphaFoldDB" id="A0A6J4QA69"/>
<dbReference type="PANTHER" id="PTHR45586:SF1">
    <property type="entry name" value="LIPOPOLYSACCHARIDE ASSEMBLY PROTEIN B"/>
    <property type="match status" value="1"/>
</dbReference>
<feature type="transmembrane region" description="Helical" evidence="5">
    <location>
        <begin position="12"/>
        <end position="32"/>
    </location>
</feature>
<reference evidence="6" key="1">
    <citation type="submission" date="2020-02" db="EMBL/GenBank/DDBJ databases">
        <authorList>
            <person name="Meier V. D."/>
        </authorList>
    </citation>
    <scope>NUCLEOTIDE SEQUENCE</scope>
    <source>
        <strain evidence="6">AVDCRST_MAG78</strain>
    </source>
</reference>
<proteinExistence type="predicted"/>
<feature type="repeat" description="TPR" evidence="3">
    <location>
        <begin position="78"/>
        <end position="111"/>
    </location>
</feature>
<dbReference type="Pfam" id="PF14559">
    <property type="entry name" value="TPR_19"/>
    <property type="match status" value="1"/>
</dbReference>
<evidence type="ECO:0000256" key="4">
    <source>
        <dbReference type="SAM" id="MobiDB-lite"/>
    </source>
</evidence>
<evidence type="ECO:0000256" key="2">
    <source>
        <dbReference type="ARBA" id="ARBA00022803"/>
    </source>
</evidence>
<name>A0A6J4QA69_9ACTN</name>
<dbReference type="InterPro" id="IPR019734">
    <property type="entry name" value="TPR_rpt"/>
</dbReference>
<dbReference type="InterPro" id="IPR011990">
    <property type="entry name" value="TPR-like_helical_dom_sf"/>
</dbReference>
<keyword evidence="2 3" id="KW-0802">TPR repeat</keyword>
<feature type="region of interest" description="Disordered" evidence="4">
    <location>
        <begin position="51"/>
        <end position="77"/>
    </location>
</feature>
<dbReference type="SUPFAM" id="SSF48452">
    <property type="entry name" value="TPR-like"/>
    <property type="match status" value="1"/>
</dbReference>
<evidence type="ECO:0000256" key="3">
    <source>
        <dbReference type="PROSITE-ProRule" id="PRU00339"/>
    </source>
</evidence>
<feature type="compositionally biased region" description="Low complexity" evidence="4">
    <location>
        <begin position="51"/>
        <end position="69"/>
    </location>
</feature>
<dbReference type="Gene3D" id="1.25.40.10">
    <property type="entry name" value="Tetratricopeptide repeat domain"/>
    <property type="match status" value="2"/>
</dbReference>
<sequence length="219" mass="24089">MMLDRDKITFWTRLGAIVLAVIFVGSFVFMGVGSNVNLNLLDLLGGSSGAQEEQQQTTSSQEQITQTQQELEEDPENPKIIRRLAGLYIQNGQTDEAAEVLERGREVAPDDPVIPLYLGQAYERNAQAQTDEEERTAAYEQAGDAYATAAELQPEKPQAYLAAGQSYEQAGDKGRAIQYWNDYLELEPDGEQADAVRERIASMLEGEETTAGAAGPRQK</sequence>
<keyword evidence="5" id="KW-1133">Transmembrane helix</keyword>
<keyword evidence="1" id="KW-0677">Repeat</keyword>
<dbReference type="SMART" id="SM00028">
    <property type="entry name" value="TPR"/>
    <property type="match status" value="2"/>
</dbReference>
<evidence type="ECO:0000256" key="1">
    <source>
        <dbReference type="ARBA" id="ARBA00022737"/>
    </source>
</evidence>
<dbReference type="InterPro" id="IPR051012">
    <property type="entry name" value="CellSynth/LPSAsmb/PSIAsmb"/>
</dbReference>